<dbReference type="Proteomes" id="UP000002526">
    <property type="component" value="Chromosome"/>
</dbReference>
<organism evidence="1 2">
    <name type="scientific">Bradyrhizobium diazoefficiens (strain JCM 10833 / BCRC 13528 / IAM 13628 / NBRC 14792 / USDA 110)</name>
    <dbReference type="NCBI Taxonomy" id="224911"/>
    <lineage>
        <taxon>Bacteria</taxon>
        <taxon>Pseudomonadati</taxon>
        <taxon>Pseudomonadota</taxon>
        <taxon>Alphaproteobacteria</taxon>
        <taxon>Hyphomicrobiales</taxon>
        <taxon>Nitrobacteraceae</taxon>
        <taxon>Bradyrhizobium</taxon>
    </lineage>
</organism>
<accession>Q89J12</accession>
<dbReference type="InParanoid" id="Q89J12"/>
<evidence type="ECO:0000313" key="2">
    <source>
        <dbReference type="Proteomes" id="UP000002526"/>
    </source>
</evidence>
<evidence type="ECO:0000313" key="1">
    <source>
        <dbReference type="EMBL" id="BAC50737.1"/>
    </source>
</evidence>
<proteinExistence type="predicted"/>
<dbReference type="EMBL" id="BA000040">
    <property type="protein sequence ID" value="BAC50737.1"/>
    <property type="molecule type" value="Genomic_DNA"/>
</dbReference>
<name>Q89J12_BRADU</name>
<keyword evidence="2" id="KW-1185">Reference proteome</keyword>
<dbReference type="OrthoDB" id="9880653at2"/>
<reference evidence="2" key="1">
    <citation type="journal article" date="2002" name="DNA Res.">
        <title>Complete genomic sequence of nitrogen-fixing symbiotic bacterium Bradyrhizobium japonicum USDA110.</title>
        <authorList>
            <person name="Kaneko T."/>
            <person name="Nakamura Y."/>
            <person name="Sato S."/>
            <person name="Minamisawa K."/>
            <person name="Uchiumi T."/>
            <person name="Sasamoto S."/>
            <person name="Watanabe A."/>
            <person name="Idesawa K."/>
            <person name="Iriguchi M."/>
            <person name="Kawashima K."/>
            <person name="Kohara M."/>
            <person name="Matsumoto M."/>
            <person name="Shimpo S."/>
            <person name="Tsuruoka H."/>
            <person name="Wada T."/>
            <person name="Yamada M."/>
            <person name="Tabata S."/>
        </authorList>
    </citation>
    <scope>NUCLEOTIDE SEQUENCE [LARGE SCALE GENOMIC DNA]</scope>
    <source>
        <strain evidence="2">JCM 10833 / BCRC 13528 / IAM 13628 / NBRC 14792 / USDA 110</strain>
    </source>
</reference>
<dbReference type="AlphaFoldDB" id="Q89J12"/>
<dbReference type="EnsemblBacteria" id="BAC50737">
    <property type="protein sequence ID" value="BAC50737"/>
    <property type="gene ID" value="BAC50737"/>
</dbReference>
<gene>
    <name evidence="1" type="ordered locus">bll5472</name>
</gene>
<dbReference type="KEGG" id="bja:bll5472"/>
<sequence length="123" mass="12776">MAFTFADLTVTFPDAGALTRRIVGRGPDVQSGSTLMKTPTRVSLLGADLTVRSTGDNASSAKAGATNPDNIAMPADNNTLIGALPLTGFSRSVRCKMLNLNAFSAPGVPISQFTTAHQKPLVN</sequence>
<protein>
    <submittedName>
        <fullName evidence="1">Bll5472 protein</fullName>
    </submittedName>
</protein>
<dbReference type="HOGENOM" id="CLU_2010870_0_0_5"/>